<protein>
    <submittedName>
        <fullName evidence="2">Aldo/keto reductase family oxidoreductase</fullName>
    </submittedName>
</protein>
<keyword evidence="3" id="KW-1185">Reference proteome</keyword>
<dbReference type="InterPro" id="IPR020471">
    <property type="entry name" value="AKR"/>
</dbReference>
<evidence type="ECO:0000313" key="2">
    <source>
        <dbReference type="EMBL" id="KAA9029992.1"/>
    </source>
</evidence>
<dbReference type="Gene3D" id="3.20.20.100">
    <property type="entry name" value="NADP-dependent oxidoreductase domain"/>
    <property type="match status" value="1"/>
</dbReference>
<dbReference type="InterPro" id="IPR023210">
    <property type="entry name" value="NADP_OxRdtase_dom"/>
</dbReference>
<gene>
    <name evidence="2" type="ORF">F4V44_03020</name>
</gene>
<dbReference type="SUPFAM" id="SSF51430">
    <property type="entry name" value="NAD(P)-linked oxidoreductase"/>
    <property type="match status" value="1"/>
</dbReference>
<dbReference type="RefSeq" id="WP_150438511.1">
    <property type="nucleotide sequence ID" value="NZ_VYKL01000007.1"/>
</dbReference>
<comment type="caution">
    <text evidence="2">The sequence shown here is derived from an EMBL/GenBank/DDBJ whole genome shotgun (WGS) entry which is preliminary data.</text>
</comment>
<organism evidence="2 3">
    <name type="scientific">Niallia endozanthoxylica</name>
    <dbReference type="NCBI Taxonomy" id="2036016"/>
    <lineage>
        <taxon>Bacteria</taxon>
        <taxon>Bacillati</taxon>
        <taxon>Bacillota</taxon>
        <taxon>Bacilli</taxon>
        <taxon>Bacillales</taxon>
        <taxon>Bacillaceae</taxon>
        <taxon>Niallia</taxon>
    </lineage>
</organism>
<name>A0A5J5I4H9_9BACI</name>
<feature type="domain" description="NADP-dependent oxidoreductase" evidence="1">
    <location>
        <begin position="17"/>
        <end position="297"/>
    </location>
</feature>
<dbReference type="PANTHER" id="PTHR43364:SF1">
    <property type="entry name" value="OXIDOREDUCTASE YDHF"/>
    <property type="match status" value="1"/>
</dbReference>
<accession>A0A5J5I4H9</accession>
<dbReference type="CDD" id="cd19092">
    <property type="entry name" value="AKR_BsYcsN_EcYdhF-like"/>
    <property type="match status" value="1"/>
</dbReference>
<dbReference type="PANTHER" id="PTHR43364">
    <property type="entry name" value="NADH-SPECIFIC METHYLGLYOXAL REDUCTASE-RELATED"/>
    <property type="match status" value="1"/>
</dbReference>
<dbReference type="InterPro" id="IPR036812">
    <property type="entry name" value="NAD(P)_OxRdtase_dom_sf"/>
</dbReference>
<dbReference type="AlphaFoldDB" id="A0A5J5I4H9"/>
<dbReference type="Proteomes" id="UP000326671">
    <property type="component" value="Unassembled WGS sequence"/>
</dbReference>
<reference evidence="2 3" key="1">
    <citation type="submission" date="2019-09" db="EMBL/GenBank/DDBJ databases">
        <title>Whole genome sequences of isolates from the Mars Exploration Rovers.</title>
        <authorList>
            <person name="Seuylemezian A."/>
            <person name="Vaishampayan P."/>
        </authorList>
    </citation>
    <scope>NUCLEOTIDE SEQUENCE [LARGE SCALE GENOMIC DNA]</scope>
    <source>
        <strain evidence="2 3">MER_TA_151</strain>
    </source>
</reference>
<dbReference type="EMBL" id="VYKL01000007">
    <property type="protein sequence ID" value="KAA9029992.1"/>
    <property type="molecule type" value="Genomic_DNA"/>
</dbReference>
<dbReference type="Pfam" id="PF00248">
    <property type="entry name" value="Aldo_ket_red"/>
    <property type="match status" value="1"/>
</dbReference>
<dbReference type="GO" id="GO:0016491">
    <property type="term" value="F:oxidoreductase activity"/>
    <property type="evidence" value="ECO:0007669"/>
    <property type="project" value="InterPro"/>
</dbReference>
<evidence type="ECO:0000259" key="1">
    <source>
        <dbReference type="Pfam" id="PF00248"/>
    </source>
</evidence>
<proteinExistence type="predicted"/>
<dbReference type="PRINTS" id="PR00069">
    <property type="entry name" value="ALDKETRDTASE"/>
</dbReference>
<sequence>MLRTMKLGSSNLEVPVLAVGCMRINKIDKSKAERFVQTALEEGANFFDHADIYGHGECEKIFADVIHMNDDIREKIILQSKCGIRKGLFDFSKEHILESVDRILKRLRTDYLDVLLLHRPDALAEPEEVAETFDILESSGKVRHFGVSNHNSMQIQLLQKFVKQPLVANQLQLSITNSTMITSGLNVNMENDAAVNRDGSVLDFCRLNDITIQPWSPFQYGFFEGVFLGNDRFPELNQKLDEVASKYNVSNTTIAIAWLLRHPANMQPIIGTMNTDRLKDCCQAANTTLTREEWYSIYRSAGNILP</sequence>
<dbReference type="GO" id="GO:0005829">
    <property type="term" value="C:cytosol"/>
    <property type="evidence" value="ECO:0007669"/>
    <property type="project" value="TreeGrafter"/>
</dbReference>
<evidence type="ECO:0000313" key="3">
    <source>
        <dbReference type="Proteomes" id="UP000326671"/>
    </source>
</evidence>
<dbReference type="InterPro" id="IPR050523">
    <property type="entry name" value="AKR_Detox_Biosynth"/>
</dbReference>
<dbReference type="OrthoDB" id="9773828at2"/>